<feature type="chain" id="PRO_5003679578" evidence="2">
    <location>
        <begin position="29"/>
        <end position="66"/>
    </location>
</feature>
<proteinExistence type="evidence at transcript level"/>
<organism evidence="3">
    <name type="scientific">Lotus japonicus</name>
    <name type="common">Lotus corniculatus var. japonicus</name>
    <dbReference type="NCBI Taxonomy" id="34305"/>
    <lineage>
        <taxon>Eukaryota</taxon>
        <taxon>Viridiplantae</taxon>
        <taxon>Streptophyta</taxon>
        <taxon>Embryophyta</taxon>
        <taxon>Tracheophyta</taxon>
        <taxon>Spermatophyta</taxon>
        <taxon>Magnoliopsida</taxon>
        <taxon>eudicotyledons</taxon>
        <taxon>Gunneridae</taxon>
        <taxon>Pentapetalae</taxon>
        <taxon>rosids</taxon>
        <taxon>fabids</taxon>
        <taxon>Fabales</taxon>
        <taxon>Fabaceae</taxon>
        <taxon>Papilionoideae</taxon>
        <taxon>50 kb inversion clade</taxon>
        <taxon>NPAAA clade</taxon>
        <taxon>Hologalegina</taxon>
        <taxon>robinioid clade</taxon>
        <taxon>Loteae</taxon>
        <taxon>Lotus</taxon>
    </lineage>
</organism>
<evidence type="ECO:0000313" key="3">
    <source>
        <dbReference type="EMBL" id="AFK44502.1"/>
    </source>
</evidence>
<dbReference type="AlphaFoldDB" id="I3SW60"/>
<sequence>MAHISNTRAVFFFMVLVVGLLFATEVKGQSEAPAPSPDVGAGAMVTYSGAFVFSSLLLSLLGLLRH</sequence>
<dbReference type="OMA" id="KMACISK"/>
<feature type="transmembrane region" description="Helical" evidence="1">
    <location>
        <begin position="44"/>
        <end position="64"/>
    </location>
</feature>
<dbReference type="EMBL" id="BT144708">
    <property type="protein sequence ID" value="AFK44502.1"/>
    <property type="molecule type" value="mRNA"/>
</dbReference>
<evidence type="ECO:0000256" key="2">
    <source>
        <dbReference type="SAM" id="SignalP"/>
    </source>
</evidence>
<keyword evidence="1" id="KW-0472">Membrane</keyword>
<evidence type="ECO:0000256" key="1">
    <source>
        <dbReference type="SAM" id="Phobius"/>
    </source>
</evidence>
<accession>I3SW60</accession>
<dbReference type="PANTHER" id="PTHR33659:SF10">
    <property type="match status" value="1"/>
</dbReference>
<keyword evidence="1" id="KW-0812">Transmembrane</keyword>
<keyword evidence="2" id="KW-0732">Signal</keyword>
<feature type="signal peptide" evidence="2">
    <location>
        <begin position="1"/>
        <end position="28"/>
    </location>
</feature>
<protein>
    <submittedName>
        <fullName evidence="3">Uncharacterized protein</fullName>
    </submittedName>
</protein>
<dbReference type="PANTHER" id="PTHR33659">
    <property type="entry name" value="PROTEIN, PUTATIVE-RELATED-RELATED"/>
    <property type="match status" value="1"/>
</dbReference>
<reference evidence="3" key="1">
    <citation type="submission" date="2012-05" db="EMBL/GenBank/DDBJ databases">
        <authorList>
            <person name="Krishnakumar V."/>
            <person name="Cheung F."/>
            <person name="Xiao Y."/>
            <person name="Chan A."/>
            <person name="Moskal W.A."/>
            <person name="Town C.D."/>
        </authorList>
    </citation>
    <scope>NUCLEOTIDE SEQUENCE</scope>
</reference>
<name>I3SW60_LOTJA</name>
<keyword evidence="1" id="KW-1133">Transmembrane helix</keyword>